<dbReference type="AlphaFoldDB" id="A0A0A9EZL5"/>
<accession>A0A0A9EZL5</accession>
<organism evidence="1">
    <name type="scientific">Arundo donax</name>
    <name type="common">Giant reed</name>
    <name type="synonym">Donax arundinaceus</name>
    <dbReference type="NCBI Taxonomy" id="35708"/>
    <lineage>
        <taxon>Eukaryota</taxon>
        <taxon>Viridiplantae</taxon>
        <taxon>Streptophyta</taxon>
        <taxon>Embryophyta</taxon>
        <taxon>Tracheophyta</taxon>
        <taxon>Spermatophyta</taxon>
        <taxon>Magnoliopsida</taxon>
        <taxon>Liliopsida</taxon>
        <taxon>Poales</taxon>
        <taxon>Poaceae</taxon>
        <taxon>PACMAD clade</taxon>
        <taxon>Arundinoideae</taxon>
        <taxon>Arundineae</taxon>
        <taxon>Arundo</taxon>
    </lineage>
</organism>
<sequence length="62" mass="6903">MPTFLMGGRATHALLLPVGCGSNEKLRMQSRLLCKAESRSPYQNLSHLSSVLKVTISLDCRW</sequence>
<reference evidence="1" key="1">
    <citation type="submission" date="2014-09" db="EMBL/GenBank/DDBJ databases">
        <authorList>
            <person name="Magalhaes I.L.F."/>
            <person name="Oliveira U."/>
            <person name="Santos F.R."/>
            <person name="Vidigal T.H.D.A."/>
            <person name="Brescovit A.D."/>
            <person name="Santos A.J."/>
        </authorList>
    </citation>
    <scope>NUCLEOTIDE SEQUENCE</scope>
    <source>
        <tissue evidence="1">Shoot tissue taken approximately 20 cm above the soil surface</tissue>
    </source>
</reference>
<evidence type="ECO:0000313" key="1">
    <source>
        <dbReference type="EMBL" id="JAE04419.1"/>
    </source>
</evidence>
<dbReference type="EMBL" id="GBRH01193477">
    <property type="protein sequence ID" value="JAE04419.1"/>
    <property type="molecule type" value="Transcribed_RNA"/>
</dbReference>
<name>A0A0A9EZL5_ARUDO</name>
<reference evidence="1" key="2">
    <citation type="journal article" date="2015" name="Data Brief">
        <title>Shoot transcriptome of the giant reed, Arundo donax.</title>
        <authorList>
            <person name="Barrero R.A."/>
            <person name="Guerrero F.D."/>
            <person name="Moolhuijzen P."/>
            <person name="Goolsby J.A."/>
            <person name="Tidwell J."/>
            <person name="Bellgard S.E."/>
            <person name="Bellgard M.I."/>
        </authorList>
    </citation>
    <scope>NUCLEOTIDE SEQUENCE</scope>
    <source>
        <tissue evidence="1">Shoot tissue taken approximately 20 cm above the soil surface</tissue>
    </source>
</reference>
<protein>
    <submittedName>
        <fullName evidence="1">Uncharacterized protein</fullName>
    </submittedName>
</protein>
<proteinExistence type="predicted"/>